<gene>
    <name evidence="2" type="ORF">H0921_07580</name>
</gene>
<organism evidence="2 3">
    <name type="scientific">Thermogemmata fonticola</name>
    <dbReference type="NCBI Taxonomy" id="2755323"/>
    <lineage>
        <taxon>Bacteria</taxon>
        <taxon>Pseudomonadati</taxon>
        <taxon>Planctomycetota</taxon>
        <taxon>Planctomycetia</taxon>
        <taxon>Gemmatales</taxon>
        <taxon>Gemmataceae</taxon>
        <taxon>Thermogemmata</taxon>
    </lineage>
</organism>
<evidence type="ECO:0000313" key="2">
    <source>
        <dbReference type="EMBL" id="MBA2226020.1"/>
    </source>
</evidence>
<evidence type="ECO:0000313" key="3">
    <source>
        <dbReference type="Proteomes" id="UP000542342"/>
    </source>
</evidence>
<reference evidence="2 3" key="1">
    <citation type="submission" date="2020-07" db="EMBL/GenBank/DDBJ databases">
        <title>Thermogemmata thermophila gen. nov., sp. nov., a novel moderate thermophilic planctomycete from a Kamchatka hot spring.</title>
        <authorList>
            <person name="Elcheninov A.G."/>
            <person name="Podosokorskaya O.A."/>
            <person name="Kovaleva O.L."/>
            <person name="Novikov A."/>
            <person name="Bonch-Osmolovskaya E.A."/>
            <person name="Toshchakov S.V."/>
            <person name="Kublanov I.V."/>
        </authorList>
    </citation>
    <scope>NUCLEOTIDE SEQUENCE [LARGE SCALE GENOMIC DNA]</scope>
    <source>
        <strain evidence="2 3">2918</strain>
    </source>
</reference>
<proteinExistence type="predicted"/>
<dbReference type="AlphaFoldDB" id="A0A7V8VDI1"/>
<feature type="region of interest" description="Disordered" evidence="1">
    <location>
        <begin position="129"/>
        <end position="179"/>
    </location>
</feature>
<dbReference type="Proteomes" id="UP000542342">
    <property type="component" value="Unassembled WGS sequence"/>
</dbReference>
<sequence length="179" mass="19806">MNRLAAHEAAGFARKYQFRGGKVRRVQLRYRRGGVTQVVFDLLVQSSGRGSGEAAARPVRLRLLLHQVAEFRFQMRPHLPRRIIEEARFGYWNGLFYLMLDASGLEPGEQAKVHDYRASEVYAAGRELYWQEQPARQPNASAAETASPPAADGTPPSTPEKAPPEPSPGTSPLAPPTAE</sequence>
<evidence type="ECO:0000256" key="1">
    <source>
        <dbReference type="SAM" id="MobiDB-lite"/>
    </source>
</evidence>
<feature type="compositionally biased region" description="Low complexity" evidence="1">
    <location>
        <begin position="140"/>
        <end position="155"/>
    </location>
</feature>
<keyword evidence="3" id="KW-1185">Reference proteome</keyword>
<protein>
    <submittedName>
        <fullName evidence="2">Uncharacterized protein</fullName>
    </submittedName>
</protein>
<feature type="compositionally biased region" description="Pro residues" evidence="1">
    <location>
        <begin position="164"/>
        <end position="179"/>
    </location>
</feature>
<dbReference type="EMBL" id="JACEFB010000004">
    <property type="protein sequence ID" value="MBA2226020.1"/>
    <property type="molecule type" value="Genomic_DNA"/>
</dbReference>
<name>A0A7V8VDI1_9BACT</name>
<dbReference type="RefSeq" id="WP_194537459.1">
    <property type="nucleotide sequence ID" value="NZ_JACEFB010000004.1"/>
</dbReference>
<comment type="caution">
    <text evidence="2">The sequence shown here is derived from an EMBL/GenBank/DDBJ whole genome shotgun (WGS) entry which is preliminary data.</text>
</comment>
<accession>A0A7V8VDI1</accession>